<organism evidence="1">
    <name type="scientific">Arundo donax</name>
    <name type="common">Giant reed</name>
    <name type="synonym">Donax arundinaceus</name>
    <dbReference type="NCBI Taxonomy" id="35708"/>
    <lineage>
        <taxon>Eukaryota</taxon>
        <taxon>Viridiplantae</taxon>
        <taxon>Streptophyta</taxon>
        <taxon>Embryophyta</taxon>
        <taxon>Tracheophyta</taxon>
        <taxon>Spermatophyta</taxon>
        <taxon>Magnoliopsida</taxon>
        <taxon>Liliopsida</taxon>
        <taxon>Poales</taxon>
        <taxon>Poaceae</taxon>
        <taxon>PACMAD clade</taxon>
        <taxon>Arundinoideae</taxon>
        <taxon>Arundineae</taxon>
        <taxon>Arundo</taxon>
    </lineage>
</organism>
<protein>
    <submittedName>
        <fullName evidence="1">Uncharacterized protein</fullName>
    </submittedName>
</protein>
<reference evidence="1" key="2">
    <citation type="journal article" date="2015" name="Data Brief">
        <title>Shoot transcriptome of the giant reed, Arundo donax.</title>
        <authorList>
            <person name="Barrero R.A."/>
            <person name="Guerrero F.D."/>
            <person name="Moolhuijzen P."/>
            <person name="Goolsby J.A."/>
            <person name="Tidwell J."/>
            <person name="Bellgard S.E."/>
            <person name="Bellgard M.I."/>
        </authorList>
    </citation>
    <scope>NUCLEOTIDE SEQUENCE</scope>
    <source>
        <tissue evidence="1">Shoot tissue taken approximately 20 cm above the soil surface</tissue>
    </source>
</reference>
<proteinExistence type="predicted"/>
<dbReference type="EMBL" id="GBRH01174679">
    <property type="protein sequence ID" value="JAE23217.1"/>
    <property type="molecule type" value="Transcribed_RNA"/>
</dbReference>
<accession>A0A0A9GFG7</accession>
<evidence type="ECO:0000313" key="1">
    <source>
        <dbReference type="EMBL" id="JAE23217.1"/>
    </source>
</evidence>
<name>A0A0A9GFG7_ARUDO</name>
<reference evidence="1" key="1">
    <citation type="submission" date="2014-09" db="EMBL/GenBank/DDBJ databases">
        <authorList>
            <person name="Magalhaes I.L.F."/>
            <person name="Oliveira U."/>
            <person name="Santos F.R."/>
            <person name="Vidigal T.H.D.A."/>
            <person name="Brescovit A.D."/>
            <person name="Santos A.J."/>
        </authorList>
    </citation>
    <scope>NUCLEOTIDE SEQUENCE</scope>
    <source>
        <tissue evidence="1">Shoot tissue taken approximately 20 cm above the soil surface</tissue>
    </source>
</reference>
<dbReference type="AlphaFoldDB" id="A0A0A9GFG7"/>
<sequence>MGGESNRSLSLLHESQNKINSSKDVFLEKCL</sequence>